<proteinExistence type="predicted"/>
<feature type="domain" description="EamA" evidence="6">
    <location>
        <begin position="169"/>
        <end position="303"/>
    </location>
</feature>
<feature type="transmembrane region" description="Helical" evidence="5">
    <location>
        <begin position="193"/>
        <end position="212"/>
    </location>
</feature>
<dbReference type="Proteomes" id="UP000181790">
    <property type="component" value="Unassembled WGS sequence"/>
</dbReference>
<evidence type="ECO:0000313" key="8">
    <source>
        <dbReference type="Proteomes" id="UP000181790"/>
    </source>
</evidence>
<dbReference type="InterPro" id="IPR037185">
    <property type="entry name" value="EmrE-like"/>
</dbReference>
<evidence type="ECO:0000256" key="3">
    <source>
        <dbReference type="ARBA" id="ARBA00022989"/>
    </source>
</evidence>
<feature type="transmembrane region" description="Helical" evidence="5">
    <location>
        <begin position="83"/>
        <end position="106"/>
    </location>
</feature>
<evidence type="ECO:0000256" key="1">
    <source>
        <dbReference type="ARBA" id="ARBA00004141"/>
    </source>
</evidence>
<evidence type="ECO:0000256" key="2">
    <source>
        <dbReference type="ARBA" id="ARBA00022692"/>
    </source>
</evidence>
<evidence type="ECO:0000256" key="5">
    <source>
        <dbReference type="SAM" id="Phobius"/>
    </source>
</evidence>
<gene>
    <name evidence="7" type="ORF">BLX24_27380</name>
</gene>
<comment type="caution">
    <text evidence="7">The sequence shown here is derived from an EMBL/GenBank/DDBJ whole genome shotgun (WGS) entry which is preliminary data.</text>
</comment>
<evidence type="ECO:0000256" key="4">
    <source>
        <dbReference type="ARBA" id="ARBA00023136"/>
    </source>
</evidence>
<dbReference type="OrthoDB" id="1117213at2"/>
<keyword evidence="8" id="KW-1185">Reference proteome</keyword>
<feature type="domain" description="EamA" evidence="6">
    <location>
        <begin position="23"/>
        <end position="155"/>
    </location>
</feature>
<keyword evidence="4 5" id="KW-0472">Membrane</keyword>
<dbReference type="RefSeq" id="WP_071506424.1">
    <property type="nucleotide sequence ID" value="NZ_MORL01000031.1"/>
</dbReference>
<sequence length="304" mass="32615">MTETSTATTVPATPARTWVAWAFLCILALVWGSSFILIKRSLDVFSSQQVAAGRIFLAWLFFVPFLTHQSRQPQIRTSVKQRWVVLLAAGLLGNLIPAFIFAFAGAHLNSSLSGALNSLSPLFTLLIGAFFFGRKIPGRQLAGVLLGLAGSVLLVFFSTTGRFTVNAYALLVVIATLCYGTNINLIGRYLGHLPSLVSTSWIFMSIGPLALLTLLPTDVFQRLSAPGVGRSLPALLTLGVFGSGVMTILFNRVVQLAGPVFGSSVTYLIPIVALCWGIADGESVYFTQYAGMGICLLGIYLTNK</sequence>
<feature type="transmembrane region" description="Helical" evidence="5">
    <location>
        <begin position="232"/>
        <end position="250"/>
    </location>
</feature>
<feature type="transmembrane region" description="Helical" evidence="5">
    <location>
        <begin position="257"/>
        <end position="279"/>
    </location>
</feature>
<dbReference type="Gene3D" id="1.10.3730.20">
    <property type="match status" value="1"/>
</dbReference>
<dbReference type="SUPFAM" id="SSF103481">
    <property type="entry name" value="Multidrug resistance efflux transporter EmrE"/>
    <property type="match status" value="2"/>
</dbReference>
<keyword evidence="2 5" id="KW-0812">Transmembrane</keyword>
<feature type="transmembrane region" description="Helical" evidence="5">
    <location>
        <begin position="50"/>
        <end position="67"/>
    </location>
</feature>
<protein>
    <submittedName>
        <fullName evidence="7">EamA family transporter</fullName>
    </submittedName>
</protein>
<dbReference type="InterPro" id="IPR050638">
    <property type="entry name" value="AA-Vitamin_Transporters"/>
</dbReference>
<feature type="transmembrane region" description="Helical" evidence="5">
    <location>
        <begin position="18"/>
        <end position="38"/>
    </location>
</feature>
<evidence type="ECO:0000259" key="6">
    <source>
        <dbReference type="Pfam" id="PF00892"/>
    </source>
</evidence>
<name>A0A1S2VB62_9BACT</name>
<dbReference type="AlphaFoldDB" id="A0A1S2VB62"/>
<evidence type="ECO:0000313" key="7">
    <source>
        <dbReference type="EMBL" id="OIN55964.1"/>
    </source>
</evidence>
<dbReference type="Pfam" id="PF00892">
    <property type="entry name" value="EamA"/>
    <property type="match status" value="2"/>
</dbReference>
<feature type="transmembrane region" description="Helical" evidence="5">
    <location>
        <begin position="165"/>
        <end position="186"/>
    </location>
</feature>
<dbReference type="InterPro" id="IPR000620">
    <property type="entry name" value="EamA_dom"/>
</dbReference>
<feature type="transmembrane region" description="Helical" evidence="5">
    <location>
        <begin position="141"/>
        <end position="159"/>
    </location>
</feature>
<organism evidence="7 8">
    <name type="scientific">Arsenicibacter rosenii</name>
    <dbReference type="NCBI Taxonomy" id="1750698"/>
    <lineage>
        <taxon>Bacteria</taxon>
        <taxon>Pseudomonadati</taxon>
        <taxon>Bacteroidota</taxon>
        <taxon>Cytophagia</taxon>
        <taxon>Cytophagales</taxon>
        <taxon>Spirosomataceae</taxon>
        <taxon>Arsenicibacter</taxon>
    </lineage>
</organism>
<dbReference type="EMBL" id="MORL01000031">
    <property type="protein sequence ID" value="OIN55964.1"/>
    <property type="molecule type" value="Genomic_DNA"/>
</dbReference>
<accession>A0A1S2VB62</accession>
<dbReference type="PANTHER" id="PTHR32322">
    <property type="entry name" value="INNER MEMBRANE TRANSPORTER"/>
    <property type="match status" value="1"/>
</dbReference>
<dbReference type="GO" id="GO:0016020">
    <property type="term" value="C:membrane"/>
    <property type="evidence" value="ECO:0007669"/>
    <property type="project" value="UniProtKB-SubCell"/>
</dbReference>
<dbReference type="PANTHER" id="PTHR32322:SF9">
    <property type="entry name" value="AMINO-ACID METABOLITE EFFLUX PUMP-RELATED"/>
    <property type="match status" value="1"/>
</dbReference>
<reference evidence="7 8" key="1">
    <citation type="submission" date="2016-10" db="EMBL/GenBank/DDBJ databases">
        <title>Arsenicibacter rosenii gen. nov., sp. nov., an efficient arsenic-methylating bacterium isolated from an arsenic-contaminated paddy soil.</title>
        <authorList>
            <person name="Huang K."/>
        </authorList>
    </citation>
    <scope>NUCLEOTIDE SEQUENCE [LARGE SCALE GENOMIC DNA]</scope>
    <source>
        <strain evidence="7 8">SM-1</strain>
    </source>
</reference>
<comment type="subcellular location">
    <subcellularLocation>
        <location evidence="1">Membrane</location>
        <topology evidence="1">Multi-pass membrane protein</topology>
    </subcellularLocation>
</comment>
<feature type="transmembrane region" description="Helical" evidence="5">
    <location>
        <begin position="285"/>
        <end position="302"/>
    </location>
</feature>
<keyword evidence="3 5" id="KW-1133">Transmembrane helix</keyword>
<feature type="transmembrane region" description="Helical" evidence="5">
    <location>
        <begin position="112"/>
        <end position="132"/>
    </location>
</feature>